<dbReference type="GO" id="GO:0004867">
    <property type="term" value="F:serine-type endopeptidase inhibitor activity"/>
    <property type="evidence" value="ECO:0007669"/>
    <property type="project" value="InterPro"/>
</dbReference>
<dbReference type="InterPro" id="IPR023796">
    <property type="entry name" value="Serpin_dom"/>
</dbReference>
<dbReference type="PANTHER" id="PTHR11461:SF211">
    <property type="entry name" value="GH10112P-RELATED"/>
    <property type="match status" value="1"/>
</dbReference>
<dbReference type="GO" id="GO:0005615">
    <property type="term" value="C:extracellular space"/>
    <property type="evidence" value="ECO:0007669"/>
    <property type="project" value="InterPro"/>
</dbReference>
<comment type="caution">
    <text evidence="3">The sequence shown here is derived from an EMBL/GenBank/DDBJ whole genome shotgun (WGS) entry which is preliminary data.</text>
</comment>
<evidence type="ECO:0000256" key="1">
    <source>
        <dbReference type="ARBA" id="ARBA00009500"/>
    </source>
</evidence>
<feature type="domain" description="Serpin" evidence="2">
    <location>
        <begin position="4"/>
        <end position="80"/>
    </location>
</feature>
<feature type="non-terminal residue" evidence="3">
    <location>
        <position position="1"/>
    </location>
</feature>
<dbReference type="InterPro" id="IPR036186">
    <property type="entry name" value="Serpin_sf"/>
</dbReference>
<evidence type="ECO:0000313" key="3">
    <source>
        <dbReference type="EMBL" id="GMR47738.1"/>
    </source>
</evidence>
<proteinExistence type="inferred from homology"/>
<evidence type="ECO:0000313" key="4">
    <source>
        <dbReference type="Proteomes" id="UP001328107"/>
    </source>
</evidence>
<gene>
    <name evidence="3" type="ORF">PMAYCL1PPCAC_17933</name>
</gene>
<reference evidence="4" key="1">
    <citation type="submission" date="2022-10" db="EMBL/GenBank/DDBJ databases">
        <title>Genome assembly of Pristionchus species.</title>
        <authorList>
            <person name="Yoshida K."/>
            <person name="Sommer R.J."/>
        </authorList>
    </citation>
    <scope>NUCLEOTIDE SEQUENCE [LARGE SCALE GENOMIC DNA]</scope>
    <source>
        <strain evidence="4">RS5460</strain>
    </source>
</reference>
<comment type="similarity">
    <text evidence="1">Belongs to the serpin family.</text>
</comment>
<protein>
    <recommendedName>
        <fullName evidence="2">Serpin domain-containing protein</fullName>
    </recommendedName>
</protein>
<organism evidence="3 4">
    <name type="scientific">Pristionchus mayeri</name>
    <dbReference type="NCBI Taxonomy" id="1317129"/>
    <lineage>
        <taxon>Eukaryota</taxon>
        <taxon>Metazoa</taxon>
        <taxon>Ecdysozoa</taxon>
        <taxon>Nematoda</taxon>
        <taxon>Chromadorea</taxon>
        <taxon>Rhabditida</taxon>
        <taxon>Rhabditina</taxon>
        <taxon>Diplogasteromorpha</taxon>
        <taxon>Diplogasteroidea</taxon>
        <taxon>Neodiplogasteridae</taxon>
        <taxon>Pristionchus</taxon>
    </lineage>
</organism>
<feature type="non-terminal residue" evidence="3">
    <location>
        <position position="95"/>
    </location>
</feature>
<dbReference type="InterPro" id="IPR000215">
    <property type="entry name" value="Serpin_fam"/>
</dbReference>
<dbReference type="Proteomes" id="UP001328107">
    <property type="component" value="Unassembled WGS sequence"/>
</dbReference>
<keyword evidence="4" id="KW-1185">Reference proteome</keyword>
<sequence length="95" mass="10436">GIIRSLEKDDVDLFVPKFRIETTVDGKAALQNLGLSRIFDRSADFSDMSPSLDLFISSISHKCLIAVDEEGTTAAAKTKFAFQTLCAHDMDDEPP</sequence>
<dbReference type="SUPFAM" id="SSF56574">
    <property type="entry name" value="Serpins"/>
    <property type="match status" value="1"/>
</dbReference>
<dbReference type="EMBL" id="BTRK01000004">
    <property type="protein sequence ID" value="GMR47738.1"/>
    <property type="molecule type" value="Genomic_DNA"/>
</dbReference>
<accession>A0AAN5CNL6</accession>
<name>A0AAN5CNL6_9BILA</name>
<dbReference type="PANTHER" id="PTHR11461">
    <property type="entry name" value="SERINE PROTEASE INHIBITOR, SERPIN"/>
    <property type="match status" value="1"/>
</dbReference>
<dbReference type="Gene3D" id="3.30.497.10">
    <property type="entry name" value="Antithrombin, subunit I, domain 2"/>
    <property type="match status" value="1"/>
</dbReference>
<dbReference type="InterPro" id="IPR042178">
    <property type="entry name" value="Serpin_sf_1"/>
</dbReference>
<dbReference type="Pfam" id="PF00079">
    <property type="entry name" value="Serpin"/>
    <property type="match status" value="1"/>
</dbReference>
<evidence type="ECO:0000259" key="2">
    <source>
        <dbReference type="Pfam" id="PF00079"/>
    </source>
</evidence>
<dbReference type="AlphaFoldDB" id="A0AAN5CNL6"/>